<feature type="coiled-coil region" evidence="5">
    <location>
        <begin position="318"/>
        <end position="352"/>
    </location>
</feature>
<keyword evidence="5" id="KW-0175">Coiled coil</keyword>
<evidence type="ECO:0000256" key="1">
    <source>
        <dbReference type="ARBA" id="ARBA00022723"/>
    </source>
</evidence>
<evidence type="ECO:0000259" key="7">
    <source>
        <dbReference type="PROSITE" id="PS50089"/>
    </source>
</evidence>
<name>A0ABY7FMD1_MYAAR</name>
<dbReference type="CDD" id="cd19757">
    <property type="entry name" value="Bbox1"/>
    <property type="match status" value="1"/>
</dbReference>
<dbReference type="Gene3D" id="3.30.160.60">
    <property type="entry name" value="Classic Zinc Finger"/>
    <property type="match status" value="1"/>
</dbReference>
<gene>
    <name evidence="9" type="ORF">MAR_036396</name>
</gene>
<evidence type="ECO:0000256" key="5">
    <source>
        <dbReference type="SAM" id="Coils"/>
    </source>
</evidence>
<feature type="domain" description="B box-type" evidence="8">
    <location>
        <begin position="255"/>
        <end position="296"/>
    </location>
</feature>
<protein>
    <submittedName>
        <fullName evidence="9">TRI56-like protein</fullName>
    </submittedName>
</protein>
<feature type="region of interest" description="Disordered" evidence="6">
    <location>
        <begin position="1"/>
        <end position="29"/>
    </location>
</feature>
<evidence type="ECO:0000313" key="9">
    <source>
        <dbReference type="EMBL" id="WAR22727.1"/>
    </source>
</evidence>
<evidence type="ECO:0000256" key="6">
    <source>
        <dbReference type="SAM" id="MobiDB-lite"/>
    </source>
</evidence>
<dbReference type="EMBL" id="CP111024">
    <property type="protein sequence ID" value="WAR22727.1"/>
    <property type="molecule type" value="Genomic_DNA"/>
</dbReference>
<keyword evidence="2 4" id="KW-0863">Zinc-finger</keyword>
<feature type="domain" description="B box-type" evidence="8">
    <location>
        <begin position="198"/>
        <end position="244"/>
    </location>
</feature>
<feature type="region of interest" description="Disordered" evidence="6">
    <location>
        <begin position="90"/>
        <end position="113"/>
    </location>
</feature>
<organism evidence="9 10">
    <name type="scientific">Mya arenaria</name>
    <name type="common">Soft-shell clam</name>
    <dbReference type="NCBI Taxonomy" id="6604"/>
    <lineage>
        <taxon>Eukaryota</taxon>
        <taxon>Metazoa</taxon>
        <taxon>Spiralia</taxon>
        <taxon>Lophotrochozoa</taxon>
        <taxon>Mollusca</taxon>
        <taxon>Bivalvia</taxon>
        <taxon>Autobranchia</taxon>
        <taxon>Heteroconchia</taxon>
        <taxon>Euheterodonta</taxon>
        <taxon>Imparidentia</taxon>
        <taxon>Neoheterodontei</taxon>
        <taxon>Myida</taxon>
        <taxon>Myoidea</taxon>
        <taxon>Myidae</taxon>
        <taxon>Mya</taxon>
    </lineage>
</organism>
<feature type="compositionally biased region" description="Polar residues" evidence="6">
    <location>
        <begin position="1"/>
        <end position="14"/>
    </location>
</feature>
<keyword evidence="3" id="KW-0862">Zinc</keyword>
<keyword evidence="1" id="KW-0479">Metal-binding</keyword>
<dbReference type="Proteomes" id="UP001164746">
    <property type="component" value="Chromosome 13"/>
</dbReference>
<feature type="domain" description="RING-type" evidence="7">
    <location>
        <begin position="133"/>
        <end position="176"/>
    </location>
</feature>
<dbReference type="Gene3D" id="3.30.40.10">
    <property type="entry name" value="Zinc/RING finger domain, C3HC4 (zinc finger)"/>
    <property type="match status" value="1"/>
</dbReference>
<dbReference type="SUPFAM" id="SSF57850">
    <property type="entry name" value="RING/U-box"/>
    <property type="match status" value="1"/>
</dbReference>
<dbReference type="InterPro" id="IPR013083">
    <property type="entry name" value="Znf_RING/FYVE/PHD"/>
</dbReference>
<proteinExistence type="predicted"/>
<sequence>MGSFPRPSSQMTRYTNREQKALPSRPSSQMTRYTANDHFMYDHDNLNDHELTRIERLALSRPISQMTRYSSPPPYSRLSMVSPTYHSHHSRVSMVSPSPHTPQSRPASVVSRYSRAGATTPNFKLTKGNPMKCNVCTKNLDYQWVLPGLHNFCTHCLEDYILRHSRGKHCHCPICRAGIRLPKEAKTPRKNGRMPLSPNLLICDVCDDSPAFFKCSECNEYFCEKCNKLHLRMKMSKDHHVNIIPSIRAVNDKLRVRVYCDDHQHEEVKFFCRKCDVPICRDCKVISHEGHLTEPLKEAVDERKLRVSSAMTTARGHLARLKAESIEIRNRKTALEDETEQTTNDIKQHTQKIKDIVDEHSEHLIQTVRQQHDENISKLDNCLEAVSNKMENTKGTLDSASIQMDTSNDVAFLAASAEIIETLRTADVPSFTDKLWRKRHNFQKGGIDEISLHQAVGELKFLAEGLFVPLPAIELQLFSSFDCDQHFPSATAVTTQSDGSAWVCNGFKNKIQRFDIKGRLLQEETTEFDIDDMSTLLDGTVLMTEFDGKCIRKLASKNIDSYFAKTELFLRGICTSRDGTNVVVLGNDVPITQYKQVRNAKILMFSTTGQRIREIKINRGLSLFRVCHTVNGDFVVSSGISGKYLVINSEGTTKYTYTASGSADGVACDAHGLTILSDLKDDTIHLLDSKGKPLPFTYTLNQPNAVAVDNRGYIWVGDLHKIRPITPVLSHVWTTFGTPGSTN</sequence>
<dbReference type="InterPro" id="IPR001841">
    <property type="entry name" value="Znf_RING"/>
</dbReference>
<dbReference type="PROSITE" id="PS50119">
    <property type="entry name" value="ZF_BBOX"/>
    <property type="match status" value="2"/>
</dbReference>
<dbReference type="InterPro" id="IPR011042">
    <property type="entry name" value="6-blade_b-propeller_TolB-like"/>
</dbReference>
<evidence type="ECO:0000256" key="2">
    <source>
        <dbReference type="ARBA" id="ARBA00022771"/>
    </source>
</evidence>
<accession>A0ABY7FMD1</accession>
<evidence type="ECO:0000313" key="10">
    <source>
        <dbReference type="Proteomes" id="UP001164746"/>
    </source>
</evidence>
<evidence type="ECO:0000256" key="3">
    <source>
        <dbReference type="ARBA" id="ARBA00022833"/>
    </source>
</evidence>
<keyword evidence="10" id="KW-1185">Reference proteome</keyword>
<feature type="compositionally biased region" description="Polar residues" evidence="6">
    <location>
        <begin position="93"/>
        <end position="106"/>
    </location>
</feature>
<dbReference type="InterPro" id="IPR047153">
    <property type="entry name" value="TRIM45/56/19-like"/>
</dbReference>
<dbReference type="PANTHER" id="PTHR25462:SF296">
    <property type="entry name" value="MEIOTIC P26, ISOFORM F"/>
    <property type="match status" value="1"/>
</dbReference>
<dbReference type="Gene3D" id="2.120.10.30">
    <property type="entry name" value="TolB, C-terminal domain"/>
    <property type="match status" value="1"/>
</dbReference>
<dbReference type="SMART" id="SM00336">
    <property type="entry name" value="BBOX"/>
    <property type="match status" value="2"/>
</dbReference>
<dbReference type="InterPro" id="IPR000315">
    <property type="entry name" value="Znf_B-box"/>
</dbReference>
<dbReference type="PROSITE" id="PS50089">
    <property type="entry name" value="ZF_RING_2"/>
    <property type="match status" value="1"/>
</dbReference>
<evidence type="ECO:0000259" key="8">
    <source>
        <dbReference type="PROSITE" id="PS50119"/>
    </source>
</evidence>
<reference evidence="9" key="1">
    <citation type="submission" date="2022-11" db="EMBL/GenBank/DDBJ databases">
        <title>Centuries of genome instability and evolution in soft-shell clam transmissible cancer (bioRxiv).</title>
        <authorList>
            <person name="Hart S.F.M."/>
            <person name="Yonemitsu M.A."/>
            <person name="Giersch R.M."/>
            <person name="Beal B.F."/>
            <person name="Arriagada G."/>
            <person name="Davis B.W."/>
            <person name="Ostrander E.A."/>
            <person name="Goff S.P."/>
            <person name="Metzger M.J."/>
        </authorList>
    </citation>
    <scope>NUCLEOTIDE SEQUENCE</scope>
    <source>
        <strain evidence="9">MELC-2E11</strain>
        <tissue evidence="9">Siphon/mantle</tissue>
    </source>
</reference>
<evidence type="ECO:0000256" key="4">
    <source>
        <dbReference type="PROSITE-ProRule" id="PRU00024"/>
    </source>
</evidence>
<dbReference type="SUPFAM" id="SSF57845">
    <property type="entry name" value="B-box zinc-binding domain"/>
    <property type="match status" value="1"/>
</dbReference>
<dbReference type="SUPFAM" id="SSF101898">
    <property type="entry name" value="NHL repeat"/>
    <property type="match status" value="1"/>
</dbReference>
<dbReference type="PANTHER" id="PTHR25462">
    <property type="entry name" value="BONUS, ISOFORM C-RELATED"/>
    <property type="match status" value="1"/>
</dbReference>
<dbReference type="Pfam" id="PF00643">
    <property type="entry name" value="zf-B_box"/>
    <property type="match status" value="1"/>
</dbReference>